<comment type="caution">
    <text evidence="4">The sequence shown here is derived from an EMBL/GenBank/DDBJ whole genome shotgun (WGS) entry which is preliminary data.</text>
</comment>
<sequence>MKYKKTITSIAFLILGLGGLQAQKTVTTAGNKATGIGGTASYTVGQVVYTAGTGTNGSVEQGVQQPFEISTTLGVNETTINLELSVYPNPTADFLTLKVEKIENLHYQLIDMQGKLIESKTVRSNSSNISLENQPTATYLLKVTKNNHLIKTFKVIKN</sequence>
<evidence type="ECO:0000313" key="5">
    <source>
        <dbReference type="Proteomes" id="UP000239522"/>
    </source>
</evidence>
<dbReference type="InterPro" id="IPR026444">
    <property type="entry name" value="Secre_tail"/>
</dbReference>
<name>A0A2S7KL42_9FLAO</name>
<dbReference type="OrthoDB" id="9768786at2"/>
<keyword evidence="1 2" id="KW-0732">Signal</keyword>
<evidence type="ECO:0000256" key="2">
    <source>
        <dbReference type="SAM" id="SignalP"/>
    </source>
</evidence>
<organism evidence="4 5">
    <name type="scientific">Polaribacter filamentus</name>
    <dbReference type="NCBI Taxonomy" id="53483"/>
    <lineage>
        <taxon>Bacteria</taxon>
        <taxon>Pseudomonadati</taxon>
        <taxon>Bacteroidota</taxon>
        <taxon>Flavobacteriia</taxon>
        <taxon>Flavobacteriales</taxon>
        <taxon>Flavobacteriaceae</taxon>
    </lineage>
</organism>
<feature type="signal peptide" evidence="2">
    <location>
        <begin position="1"/>
        <end position="22"/>
    </location>
</feature>
<feature type="domain" description="Secretion system C-terminal sorting" evidence="3">
    <location>
        <begin position="86"/>
        <end position="152"/>
    </location>
</feature>
<dbReference type="Proteomes" id="UP000239522">
    <property type="component" value="Unassembled WGS sequence"/>
</dbReference>
<dbReference type="EMBL" id="MQUA01000014">
    <property type="protein sequence ID" value="PQB03346.1"/>
    <property type="molecule type" value="Genomic_DNA"/>
</dbReference>
<dbReference type="NCBIfam" id="TIGR04183">
    <property type="entry name" value="Por_Secre_tail"/>
    <property type="match status" value="1"/>
</dbReference>
<evidence type="ECO:0000313" key="4">
    <source>
        <dbReference type="EMBL" id="PQB03346.1"/>
    </source>
</evidence>
<dbReference type="AlphaFoldDB" id="A0A2S7KL42"/>
<feature type="chain" id="PRO_5015559406" description="Secretion system C-terminal sorting domain-containing protein" evidence="2">
    <location>
        <begin position="23"/>
        <end position="158"/>
    </location>
</feature>
<evidence type="ECO:0000259" key="3">
    <source>
        <dbReference type="Pfam" id="PF18962"/>
    </source>
</evidence>
<gene>
    <name evidence="4" type="ORF">BST83_18800</name>
</gene>
<dbReference type="Pfam" id="PF18962">
    <property type="entry name" value="Por_Secre_tail"/>
    <property type="match status" value="1"/>
</dbReference>
<keyword evidence="5" id="KW-1185">Reference proteome</keyword>
<evidence type="ECO:0000256" key="1">
    <source>
        <dbReference type="ARBA" id="ARBA00022729"/>
    </source>
</evidence>
<proteinExistence type="predicted"/>
<dbReference type="RefSeq" id="WP_104811265.1">
    <property type="nucleotide sequence ID" value="NZ_MQUA01000014.1"/>
</dbReference>
<protein>
    <recommendedName>
        <fullName evidence="3">Secretion system C-terminal sorting domain-containing protein</fullName>
    </recommendedName>
</protein>
<reference evidence="4 5" key="1">
    <citation type="submission" date="2016-11" db="EMBL/GenBank/DDBJ databases">
        <title>Trade-off between light-utilization and light-protection in marine flavobacteria.</title>
        <authorList>
            <person name="Kumagai Y."/>
        </authorList>
    </citation>
    <scope>NUCLEOTIDE SEQUENCE [LARGE SCALE GENOMIC DNA]</scope>
    <source>
        <strain evidence="4 5">ATCC 700397</strain>
    </source>
</reference>
<accession>A0A2S7KL42</accession>